<dbReference type="STRING" id="133385.A0A2T9Y5K7"/>
<keyword evidence="2" id="KW-1185">Reference proteome</keyword>
<dbReference type="AlphaFoldDB" id="A0A2T9Y5K7"/>
<protein>
    <submittedName>
        <fullName evidence="1">Uncharacterized protein</fullName>
    </submittedName>
</protein>
<accession>A0A2T9Y5K7</accession>
<organism evidence="1 2">
    <name type="scientific">Smittium simulii</name>
    <dbReference type="NCBI Taxonomy" id="133385"/>
    <lineage>
        <taxon>Eukaryota</taxon>
        <taxon>Fungi</taxon>
        <taxon>Fungi incertae sedis</taxon>
        <taxon>Zoopagomycota</taxon>
        <taxon>Kickxellomycotina</taxon>
        <taxon>Harpellomycetes</taxon>
        <taxon>Harpellales</taxon>
        <taxon>Legeriomycetaceae</taxon>
        <taxon>Smittium</taxon>
    </lineage>
</organism>
<dbReference type="OrthoDB" id="2387460at2759"/>
<reference evidence="1 2" key="1">
    <citation type="journal article" date="2018" name="MBio">
        <title>Comparative Genomics Reveals the Core Gene Toolbox for the Fungus-Insect Symbiosis.</title>
        <authorList>
            <person name="Wang Y."/>
            <person name="Stata M."/>
            <person name="Wang W."/>
            <person name="Stajich J.E."/>
            <person name="White M.M."/>
            <person name="Moncalvo J.M."/>
        </authorList>
    </citation>
    <scope>NUCLEOTIDE SEQUENCE [LARGE SCALE GENOMIC DNA]</scope>
    <source>
        <strain evidence="1 2">SWE-8-4</strain>
    </source>
</reference>
<evidence type="ECO:0000313" key="1">
    <source>
        <dbReference type="EMBL" id="PVU87639.1"/>
    </source>
</evidence>
<dbReference type="EMBL" id="MBFR01000467">
    <property type="protein sequence ID" value="PVU87639.1"/>
    <property type="molecule type" value="Genomic_DNA"/>
</dbReference>
<proteinExistence type="predicted"/>
<evidence type="ECO:0000313" key="2">
    <source>
        <dbReference type="Proteomes" id="UP000245383"/>
    </source>
</evidence>
<sequence length="174" mass="19877">MRDLPNDELAKKLKKSKNTLFTENNGLIYRKSKIYVLQNSKLDILGPTNSLSTKELTAKPCWLIAVCGLLRAGNIHRVDNEKTEISSNSIKLFICAPKEKRKSSQIKRLVEIKAHSDEIICPVFAYKIYNQRIANIPCPKSHVNDKNLIVNNLFKNNIDFRKPVTVDSISRKIK</sequence>
<comment type="caution">
    <text evidence="1">The sequence shown here is derived from an EMBL/GenBank/DDBJ whole genome shotgun (WGS) entry which is preliminary data.</text>
</comment>
<gene>
    <name evidence="1" type="ORF">BB561_006243</name>
</gene>
<dbReference type="Proteomes" id="UP000245383">
    <property type="component" value="Unassembled WGS sequence"/>
</dbReference>
<name>A0A2T9Y5K7_9FUNG</name>